<dbReference type="OrthoDB" id="6773620at2759"/>
<sequence length="122" mass="14230">MTFKWGIGKPLSVLEDQRDSRKVNVFCAMSAYNCTVLFFFIKRRVAANVYIDILEQWLMPHLNTESTDCSLQQDGVLRHRSMEARTFLNQHPLTCWIGLTEDADDVFCSLLPRLLLEYCLYC</sequence>
<protein>
    <submittedName>
        <fullName evidence="1">DUF4817 domain-containing protein</fullName>
    </submittedName>
</protein>
<dbReference type="EMBL" id="BMAW01032159">
    <property type="protein sequence ID" value="GFU24301.1"/>
    <property type="molecule type" value="Genomic_DNA"/>
</dbReference>
<accession>A0A8X6UII9</accession>
<dbReference type="Gene3D" id="3.30.420.10">
    <property type="entry name" value="Ribonuclease H-like superfamily/Ribonuclease H"/>
    <property type="match status" value="1"/>
</dbReference>
<name>A0A8X6UII9_NEPPI</name>
<reference evidence="1" key="1">
    <citation type="submission" date="2020-08" db="EMBL/GenBank/DDBJ databases">
        <title>Multicomponent nature underlies the extraordinary mechanical properties of spider dragline silk.</title>
        <authorList>
            <person name="Kono N."/>
            <person name="Nakamura H."/>
            <person name="Mori M."/>
            <person name="Yoshida Y."/>
            <person name="Ohtoshi R."/>
            <person name="Malay A.D."/>
            <person name="Moran D.A.P."/>
            <person name="Tomita M."/>
            <person name="Numata K."/>
            <person name="Arakawa K."/>
        </authorList>
    </citation>
    <scope>NUCLEOTIDE SEQUENCE</scope>
</reference>
<evidence type="ECO:0000313" key="1">
    <source>
        <dbReference type="EMBL" id="GFU24301.1"/>
    </source>
</evidence>
<gene>
    <name evidence="1" type="primary">AVEN_258249_1</name>
    <name evidence="1" type="ORF">NPIL_401121</name>
</gene>
<keyword evidence="2" id="KW-1185">Reference proteome</keyword>
<proteinExistence type="predicted"/>
<evidence type="ECO:0000313" key="2">
    <source>
        <dbReference type="Proteomes" id="UP000887013"/>
    </source>
</evidence>
<dbReference type="InterPro" id="IPR036397">
    <property type="entry name" value="RNaseH_sf"/>
</dbReference>
<organism evidence="1 2">
    <name type="scientific">Nephila pilipes</name>
    <name type="common">Giant wood spider</name>
    <name type="synonym">Nephila maculata</name>
    <dbReference type="NCBI Taxonomy" id="299642"/>
    <lineage>
        <taxon>Eukaryota</taxon>
        <taxon>Metazoa</taxon>
        <taxon>Ecdysozoa</taxon>
        <taxon>Arthropoda</taxon>
        <taxon>Chelicerata</taxon>
        <taxon>Arachnida</taxon>
        <taxon>Araneae</taxon>
        <taxon>Araneomorphae</taxon>
        <taxon>Entelegynae</taxon>
        <taxon>Araneoidea</taxon>
        <taxon>Nephilidae</taxon>
        <taxon>Nephila</taxon>
    </lineage>
</organism>
<dbReference type="AlphaFoldDB" id="A0A8X6UII9"/>
<dbReference type="Proteomes" id="UP000887013">
    <property type="component" value="Unassembled WGS sequence"/>
</dbReference>
<dbReference type="GO" id="GO:0003676">
    <property type="term" value="F:nucleic acid binding"/>
    <property type="evidence" value="ECO:0007669"/>
    <property type="project" value="InterPro"/>
</dbReference>
<comment type="caution">
    <text evidence="1">The sequence shown here is derived from an EMBL/GenBank/DDBJ whole genome shotgun (WGS) entry which is preliminary data.</text>
</comment>